<dbReference type="InterPro" id="IPR016039">
    <property type="entry name" value="Thiolase-like"/>
</dbReference>
<evidence type="ECO:0000256" key="3">
    <source>
        <dbReference type="ARBA" id="ARBA00012356"/>
    </source>
</evidence>
<dbReference type="FunFam" id="3.40.47.10:FF:000009">
    <property type="entry name" value="3-oxoacyl-[acyl-carrier-protein] synthase 2"/>
    <property type="match status" value="1"/>
</dbReference>
<evidence type="ECO:0000256" key="15">
    <source>
        <dbReference type="PIRSR" id="PIRSR000447-1"/>
    </source>
</evidence>
<evidence type="ECO:0000256" key="6">
    <source>
        <dbReference type="ARBA" id="ARBA00022679"/>
    </source>
</evidence>
<evidence type="ECO:0000256" key="9">
    <source>
        <dbReference type="ARBA" id="ARBA00023160"/>
    </source>
</evidence>
<evidence type="ECO:0000256" key="2">
    <source>
        <dbReference type="ARBA" id="ARBA00008467"/>
    </source>
</evidence>
<dbReference type="InterPro" id="IPR014030">
    <property type="entry name" value="Ketoacyl_synth_N"/>
</dbReference>
<keyword evidence="10 14" id="KW-0012">Acyltransferase</keyword>
<dbReference type="Pfam" id="PF00109">
    <property type="entry name" value="ketoacyl-synt"/>
    <property type="match status" value="1"/>
</dbReference>
<evidence type="ECO:0000256" key="14">
    <source>
        <dbReference type="PIRNR" id="PIRNR000447"/>
    </source>
</evidence>
<protein>
    <recommendedName>
        <fullName evidence="4 14">3-oxoacyl-[acyl-carrier-protein] synthase 2</fullName>
        <ecNumber evidence="3 14">2.3.1.179</ecNumber>
    </recommendedName>
</protein>
<dbReference type="EMBL" id="CACRTR010000016">
    <property type="protein sequence ID" value="VYU61343.1"/>
    <property type="molecule type" value="Genomic_DNA"/>
</dbReference>
<comment type="pathway">
    <text evidence="1 14">Lipid metabolism; fatty acid biosynthesis.</text>
</comment>
<name>A0A6N3GBB7_EUBLI</name>
<dbReference type="PANTHER" id="PTHR11712:SF336">
    <property type="entry name" value="3-OXOACYL-[ACYL-CARRIER-PROTEIN] SYNTHASE, MITOCHONDRIAL"/>
    <property type="match status" value="1"/>
</dbReference>
<dbReference type="GO" id="GO:0006633">
    <property type="term" value="P:fatty acid biosynthetic process"/>
    <property type="evidence" value="ECO:0007669"/>
    <property type="project" value="UniProtKB-UniRule"/>
</dbReference>
<dbReference type="InterPro" id="IPR017568">
    <property type="entry name" value="3-oxoacyl-ACP_synth-2"/>
</dbReference>
<dbReference type="AlphaFoldDB" id="A0A6N3GBB7"/>
<dbReference type="InterPro" id="IPR020841">
    <property type="entry name" value="PKS_Beta-ketoAc_synthase_dom"/>
</dbReference>
<dbReference type="NCBIfam" id="TIGR03150">
    <property type="entry name" value="fabF"/>
    <property type="match status" value="1"/>
</dbReference>
<evidence type="ECO:0000256" key="16">
    <source>
        <dbReference type="RuleBase" id="RU003694"/>
    </source>
</evidence>
<feature type="active site" description="For beta-ketoacyl synthase activity" evidence="15">
    <location>
        <position position="162"/>
    </location>
</feature>
<dbReference type="PANTHER" id="PTHR11712">
    <property type="entry name" value="POLYKETIDE SYNTHASE-RELATED"/>
    <property type="match status" value="1"/>
</dbReference>
<keyword evidence="8" id="KW-0443">Lipid metabolism</keyword>
<evidence type="ECO:0000256" key="7">
    <source>
        <dbReference type="ARBA" id="ARBA00022832"/>
    </source>
</evidence>
<keyword evidence="5 14" id="KW-0444">Lipid biosynthesis</keyword>
<comment type="function">
    <text evidence="11 14">Involved in the type II fatty acid elongation cycle. Catalyzes the elongation of a wide range of acyl-ACP by the addition of two carbons from malonyl-ACP to an acyl acceptor. Can efficiently catalyze the conversion of palmitoleoyl-ACP (cis-hexadec-9-enoyl-ACP) to cis-vaccenoyl-ACP (cis-octadec-11-enoyl-ACP), an essential step in the thermal regulation of fatty acid composition.</text>
</comment>
<evidence type="ECO:0000256" key="4">
    <source>
        <dbReference type="ARBA" id="ARBA00014657"/>
    </source>
</evidence>
<accession>A0A6N3GBB7</accession>
<sequence length="411" mass="43601">MRRVVITGLGIVCPIGNTLDETWESVKANRCGVGEITAFDTSDYKVKLAAEVKDLDTEQYFSKREMKFNERFTQFARIAARQAYADAGLEDSGLDRDRFGVIVGSGVGGLRKIEESTETLNSRGPGRVSPFFIPMAIVNLAPGNIAIDLQARGICSSSVTACASGTNSIGEAFHRIRFGYEDVIAAGGSESTITPLGIAGFQSMRALYSGDDPRRASIPFDKERSGFVMGEGAGILMLEELEHAKARGAKIYAEVVGYGTSCDAHHITAPLEDGSGAVKSMKNALKDGGLAVSDVDYINAHGTSTALNDKGETAAVKTLFGDHAKELMISSTKSMTGHLLGGSGAVEAVITVKALQDGFVPATLNYQVPDPECDLNVVPNEGVKKDIHCAISNSFGFGGHNATLAFAKWED</sequence>
<dbReference type="SUPFAM" id="SSF53901">
    <property type="entry name" value="Thiolase-like"/>
    <property type="match status" value="2"/>
</dbReference>
<dbReference type="InterPro" id="IPR014031">
    <property type="entry name" value="Ketoacyl_synth_C"/>
</dbReference>
<dbReference type="SMART" id="SM00825">
    <property type="entry name" value="PKS_KS"/>
    <property type="match status" value="1"/>
</dbReference>
<dbReference type="EC" id="2.3.1.179" evidence="3 14"/>
<proteinExistence type="inferred from homology"/>
<evidence type="ECO:0000259" key="17">
    <source>
        <dbReference type="PROSITE" id="PS52004"/>
    </source>
</evidence>
<dbReference type="PIRSF" id="PIRSF000447">
    <property type="entry name" value="KAS_II"/>
    <property type="match status" value="1"/>
</dbReference>
<evidence type="ECO:0000256" key="1">
    <source>
        <dbReference type="ARBA" id="ARBA00005194"/>
    </source>
</evidence>
<evidence type="ECO:0000313" key="18">
    <source>
        <dbReference type="EMBL" id="VYU61343.1"/>
    </source>
</evidence>
<dbReference type="Pfam" id="PF02801">
    <property type="entry name" value="Ketoacyl-synt_C"/>
    <property type="match status" value="1"/>
</dbReference>
<evidence type="ECO:0000256" key="13">
    <source>
        <dbReference type="ARBA" id="ARBA00047659"/>
    </source>
</evidence>
<evidence type="ECO:0000256" key="8">
    <source>
        <dbReference type="ARBA" id="ARBA00023098"/>
    </source>
</evidence>
<dbReference type="UniPathway" id="UPA00094"/>
<keyword evidence="6 14" id="KW-0808">Transferase</keyword>
<dbReference type="Gene3D" id="3.40.47.10">
    <property type="match status" value="2"/>
</dbReference>
<dbReference type="CDD" id="cd00834">
    <property type="entry name" value="KAS_I_II"/>
    <property type="match status" value="1"/>
</dbReference>
<evidence type="ECO:0000256" key="12">
    <source>
        <dbReference type="ARBA" id="ARBA00047318"/>
    </source>
</evidence>
<gene>
    <name evidence="18" type="primary">fabF</name>
    <name evidence="18" type="ORF">ELLFYP34_03802</name>
</gene>
<dbReference type="NCBIfam" id="NF005589">
    <property type="entry name" value="PRK07314.1"/>
    <property type="match status" value="1"/>
</dbReference>
<reference evidence="18" key="1">
    <citation type="submission" date="2019-11" db="EMBL/GenBank/DDBJ databases">
        <authorList>
            <person name="Feng L."/>
        </authorList>
    </citation>
    <scope>NUCLEOTIDE SEQUENCE</scope>
    <source>
        <strain evidence="18">ElimosumLFYP34</strain>
    </source>
</reference>
<organism evidence="18">
    <name type="scientific">Eubacterium limosum</name>
    <dbReference type="NCBI Taxonomy" id="1736"/>
    <lineage>
        <taxon>Bacteria</taxon>
        <taxon>Bacillati</taxon>
        <taxon>Bacillota</taxon>
        <taxon>Clostridia</taxon>
        <taxon>Eubacteriales</taxon>
        <taxon>Eubacteriaceae</taxon>
        <taxon>Eubacterium</taxon>
    </lineage>
</organism>
<dbReference type="InterPro" id="IPR000794">
    <property type="entry name" value="Beta-ketoacyl_synthase"/>
</dbReference>
<dbReference type="GO" id="GO:0005829">
    <property type="term" value="C:cytosol"/>
    <property type="evidence" value="ECO:0007669"/>
    <property type="project" value="TreeGrafter"/>
</dbReference>
<dbReference type="PROSITE" id="PS52004">
    <property type="entry name" value="KS3_2"/>
    <property type="match status" value="1"/>
</dbReference>
<comment type="catalytic activity">
    <reaction evidence="12 14">
        <text>(9Z)-hexadecenoyl-[ACP] + malonyl-[ACP] + H(+) = 3-oxo-(11Z)-octadecenoyl-[ACP] + holo-[ACP] + CO2</text>
        <dbReference type="Rhea" id="RHEA:55040"/>
        <dbReference type="Rhea" id="RHEA-COMP:9623"/>
        <dbReference type="Rhea" id="RHEA-COMP:9685"/>
        <dbReference type="Rhea" id="RHEA-COMP:10800"/>
        <dbReference type="Rhea" id="RHEA-COMP:14074"/>
        <dbReference type="ChEBI" id="CHEBI:15378"/>
        <dbReference type="ChEBI" id="CHEBI:16526"/>
        <dbReference type="ChEBI" id="CHEBI:64479"/>
        <dbReference type="ChEBI" id="CHEBI:78449"/>
        <dbReference type="ChEBI" id="CHEBI:83989"/>
        <dbReference type="ChEBI" id="CHEBI:138538"/>
        <dbReference type="EC" id="2.3.1.179"/>
    </reaction>
</comment>
<evidence type="ECO:0000256" key="5">
    <source>
        <dbReference type="ARBA" id="ARBA00022516"/>
    </source>
</evidence>
<comment type="catalytic activity">
    <reaction evidence="13 14">
        <text>a fatty acyl-[ACP] + malonyl-[ACP] + H(+) = a 3-oxoacyl-[ACP] + holo-[ACP] + CO2</text>
        <dbReference type="Rhea" id="RHEA:22836"/>
        <dbReference type="Rhea" id="RHEA-COMP:9623"/>
        <dbReference type="Rhea" id="RHEA-COMP:9685"/>
        <dbReference type="Rhea" id="RHEA-COMP:9916"/>
        <dbReference type="Rhea" id="RHEA-COMP:14125"/>
        <dbReference type="ChEBI" id="CHEBI:15378"/>
        <dbReference type="ChEBI" id="CHEBI:16526"/>
        <dbReference type="ChEBI" id="CHEBI:64479"/>
        <dbReference type="ChEBI" id="CHEBI:78449"/>
        <dbReference type="ChEBI" id="CHEBI:78776"/>
        <dbReference type="ChEBI" id="CHEBI:138651"/>
    </reaction>
</comment>
<feature type="domain" description="Ketosynthase family 3 (KS3)" evidence="17">
    <location>
        <begin position="1"/>
        <end position="408"/>
    </location>
</feature>
<keyword evidence="9 14" id="KW-0275">Fatty acid biosynthesis</keyword>
<dbReference type="GO" id="GO:0004315">
    <property type="term" value="F:3-oxoacyl-[acyl-carrier-protein] synthase activity"/>
    <property type="evidence" value="ECO:0007669"/>
    <property type="project" value="UniProtKB-UniRule"/>
</dbReference>
<evidence type="ECO:0000256" key="10">
    <source>
        <dbReference type="ARBA" id="ARBA00023315"/>
    </source>
</evidence>
<keyword evidence="7" id="KW-0276">Fatty acid metabolism</keyword>
<comment type="similarity">
    <text evidence="2 14 16">Belongs to the thiolase-like superfamily. Beta-ketoacyl-ACP synthases family.</text>
</comment>
<evidence type="ECO:0000256" key="11">
    <source>
        <dbReference type="ARBA" id="ARBA00024006"/>
    </source>
</evidence>